<comment type="caution">
    <text evidence="1">The sequence shown here is derived from an EMBL/GenBank/DDBJ whole genome shotgun (WGS) entry which is preliminary data.</text>
</comment>
<evidence type="ECO:0000313" key="2">
    <source>
        <dbReference type="Proteomes" id="UP000593579"/>
    </source>
</evidence>
<accession>A0A7J9BXY3</accession>
<proteinExistence type="predicted"/>
<name>A0A7J9BXY3_GOSGO</name>
<keyword evidence="2" id="KW-1185">Reference proteome</keyword>
<feature type="non-terminal residue" evidence="1">
    <location>
        <position position="1"/>
    </location>
</feature>
<reference evidence="1 2" key="1">
    <citation type="journal article" date="2019" name="Genome Biol. Evol.">
        <title>Insights into the evolution of the New World diploid cottons (Gossypium, subgenus Houzingenia) based on genome sequencing.</title>
        <authorList>
            <person name="Grover C.E."/>
            <person name="Arick M.A. 2nd"/>
            <person name="Thrash A."/>
            <person name="Conover J.L."/>
            <person name="Sanders W.S."/>
            <person name="Peterson D.G."/>
            <person name="Frelichowski J.E."/>
            <person name="Scheffler J.A."/>
            <person name="Scheffler B.E."/>
            <person name="Wendel J.F."/>
        </authorList>
    </citation>
    <scope>NUCLEOTIDE SEQUENCE [LARGE SCALE GENOMIC DNA]</scope>
    <source>
        <strain evidence="1">5</strain>
        <tissue evidence="1">Leaf</tissue>
    </source>
</reference>
<dbReference type="Proteomes" id="UP000593579">
    <property type="component" value="Unassembled WGS sequence"/>
</dbReference>
<gene>
    <name evidence="1" type="ORF">Gogos_014227</name>
</gene>
<sequence length="38" mass="4474">VKEDKGHLTKNIDKCYNNPSYYQIQAVIELMTKAQYLL</sequence>
<evidence type="ECO:0000313" key="1">
    <source>
        <dbReference type="EMBL" id="MBA0741053.1"/>
    </source>
</evidence>
<dbReference type="EMBL" id="JABEZY010000007">
    <property type="protein sequence ID" value="MBA0741053.1"/>
    <property type="molecule type" value="Genomic_DNA"/>
</dbReference>
<organism evidence="1 2">
    <name type="scientific">Gossypium gossypioides</name>
    <name type="common">Mexican cotton</name>
    <name type="synonym">Selera gossypioides</name>
    <dbReference type="NCBI Taxonomy" id="34282"/>
    <lineage>
        <taxon>Eukaryota</taxon>
        <taxon>Viridiplantae</taxon>
        <taxon>Streptophyta</taxon>
        <taxon>Embryophyta</taxon>
        <taxon>Tracheophyta</taxon>
        <taxon>Spermatophyta</taxon>
        <taxon>Magnoliopsida</taxon>
        <taxon>eudicotyledons</taxon>
        <taxon>Gunneridae</taxon>
        <taxon>Pentapetalae</taxon>
        <taxon>rosids</taxon>
        <taxon>malvids</taxon>
        <taxon>Malvales</taxon>
        <taxon>Malvaceae</taxon>
        <taxon>Malvoideae</taxon>
        <taxon>Gossypium</taxon>
    </lineage>
</organism>
<dbReference type="OrthoDB" id="10296408at2759"/>
<dbReference type="AlphaFoldDB" id="A0A7J9BXY3"/>
<protein>
    <submittedName>
        <fullName evidence="1">Uncharacterized protein</fullName>
    </submittedName>
</protein>